<dbReference type="Proteomes" id="UP001229421">
    <property type="component" value="Unassembled WGS sequence"/>
</dbReference>
<organism evidence="2 3">
    <name type="scientific">Tagetes erecta</name>
    <name type="common">African marigold</name>
    <dbReference type="NCBI Taxonomy" id="13708"/>
    <lineage>
        <taxon>Eukaryota</taxon>
        <taxon>Viridiplantae</taxon>
        <taxon>Streptophyta</taxon>
        <taxon>Embryophyta</taxon>
        <taxon>Tracheophyta</taxon>
        <taxon>Spermatophyta</taxon>
        <taxon>Magnoliopsida</taxon>
        <taxon>eudicotyledons</taxon>
        <taxon>Gunneridae</taxon>
        <taxon>Pentapetalae</taxon>
        <taxon>asterids</taxon>
        <taxon>campanulids</taxon>
        <taxon>Asterales</taxon>
        <taxon>Asteraceae</taxon>
        <taxon>Asteroideae</taxon>
        <taxon>Heliantheae alliance</taxon>
        <taxon>Tageteae</taxon>
        <taxon>Tagetes</taxon>
    </lineage>
</organism>
<dbReference type="AlphaFoldDB" id="A0AAD8JRL6"/>
<dbReference type="EMBL" id="JAUHHV010000010">
    <property type="protein sequence ID" value="KAK1409520.1"/>
    <property type="molecule type" value="Genomic_DNA"/>
</dbReference>
<reference evidence="2" key="1">
    <citation type="journal article" date="2023" name="bioRxiv">
        <title>Improved chromosome-level genome assembly for marigold (Tagetes erecta).</title>
        <authorList>
            <person name="Jiang F."/>
            <person name="Yuan L."/>
            <person name="Wang S."/>
            <person name="Wang H."/>
            <person name="Xu D."/>
            <person name="Wang A."/>
            <person name="Fan W."/>
        </authorList>
    </citation>
    <scope>NUCLEOTIDE SEQUENCE</scope>
    <source>
        <strain evidence="2">WSJ</strain>
        <tissue evidence="2">Leaf</tissue>
    </source>
</reference>
<gene>
    <name evidence="2" type="ORF">QVD17_36046</name>
</gene>
<proteinExistence type="predicted"/>
<protein>
    <submittedName>
        <fullName evidence="2">Uncharacterized protein</fullName>
    </submittedName>
</protein>
<accession>A0AAD8JRL6</accession>
<comment type="caution">
    <text evidence="2">The sequence shown here is derived from an EMBL/GenBank/DDBJ whole genome shotgun (WGS) entry which is preliminary data.</text>
</comment>
<sequence>MEYQKGKISPGKAARLVPIRGEVKARICEELKKEVKGEKRPSTVTKKPNQMDIFQPVYLISHYNPILKMTTRFIPESSSQTHSQEKNNSNTIPKSISF</sequence>
<evidence type="ECO:0000256" key="1">
    <source>
        <dbReference type="SAM" id="MobiDB-lite"/>
    </source>
</evidence>
<feature type="region of interest" description="Disordered" evidence="1">
    <location>
        <begin position="74"/>
        <end position="98"/>
    </location>
</feature>
<evidence type="ECO:0000313" key="3">
    <source>
        <dbReference type="Proteomes" id="UP001229421"/>
    </source>
</evidence>
<keyword evidence="3" id="KW-1185">Reference proteome</keyword>
<evidence type="ECO:0000313" key="2">
    <source>
        <dbReference type="EMBL" id="KAK1409520.1"/>
    </source>
</evidence>
<name>A0AAD8JRL6_TARER</name>
<feature type="compositionally biased region" description="Polar residues" evidence="1">
    <location>
        <begin position="76"/>
        <end position="98"/>
    </location>
</feature>